<protein>
    <submittedName>
        <fullName evidence="1">Uncharacterized protein</fullName>
    </submittedName>
</protein>
<name>A0AAV4RYD1_9ARAC</name>
<dbReference type="AlphaFoldDB" id="A0AAV4RYD1"/>
<comment type="caution">
    <text evidence="1">The sequence shown here is derived from an EMBL/GenBank/DDBJ whole genome shotgun (WGS) entry which is preliminary data.</text>
</comment>
<dbReference type="EMBL" id="BPLQ01006866">
    <property type="protein sequence ID" value="GIY25891.1"/>
    <property type="molecule type" value="Genomic_DNA"/>
</dbReference>
<evidence type="ECO:0000313" key="1">
    <source>
        <dbReference type="EMBL" id="GIY25891.1"/>
    </source>
</evidence>
<keyword evidence="2" id="KW-1185">Reference proteome</keyword>
<gene>
    <name evidence="1" type="ORF">CDAR_2161</name>
</gene>
<proteinExistence type="predicted"/>
<sequence length="172" mass="19291">MISLCRIVKLRRVGIVSSVLLPHVPSDEGRGTIFRQFPRNLKKTYLAGSCCGLIKRFLISFLTQIGPFPGIDSFGLIVKAVRIIGYFSSNIIYGDEHCTTEMTFMLQKNTSSGTKSLWSSEESPQEVVFRHAPCGFFWDYEPAENYNGGSSRKNVVVQPESALPNHIIKRTN</sequence>
<organism evidence="1 2">
    <name type="scientific">Caerostris darwini</name>
    <dbReference type="NCBI Taxonomy" id="1538125"/>
    <lineage>
        <taxon>Eukaryota</taxon>
        <taxon>Metazoa</taxon>
        <taxon>Ecdysozoa</taxon>
        <taxon>Arthropoda</taxon>
        <taxon>Chelicerata</taxon>
        <taxon>Arachnida</taxon>
        <taxon>Araneae</taxon>
        <taxon>Araneomorphae</taxon>
        <taxon>Entelegynae</taxon>
        <taxon>Araneoidea</taxon>
        <taxon>Araneidae</taxon>
        <taxon>Caerostris</taxon>
    </lineage>
</organism>
<reference evidence="1 2" key="1">
    <citation type="submission" date="2021-06" db="EMBL/GenBank/DDBJ databases">
        <title>Caerostris darwini draft genome.</title>
        <authorList>
            <person name="Kono N."/>
            <person name="Arakawa K."/>
        </authorList>
    </citation>
    <scope>NUCLEOTIDE SEQUENCE [LARGE SCALE GENOMIC DNA]</scope>
</reference>
<accession>A0AAV4RYD1</accession>
<dbReference type="Proteomes" id="UP001054837">
    <property type="component" value="Unassembled WGS sequence"/>
</dbReference>
<evidence type="ECO:0000313" key="2">
    <source>
        <dbReference type="Proteomes" id="UP001054837"/>
    </source>
</evidence>